<accession>A0A9J6RH39</accession>
<comment type="caution">
    <text evidence="6">The sequence shown here is derived from an EMBL/GenBank/DDBJ whole genome shotgun (WGS) entry which is preliminary data.</text>
</comment>
<keyword evidence="4" id="KW-0411">Iron-sulfur</keyword>
<keyword evidence="1" id="KW-0001">2Fe-2S</keyword>
<feature type="domain" description="Rieske" evidence="5">
    <location>
        <begin position="2"/>
        <end position="103"/>
    </location>
</feature>
<protein>
    <submittedName>
        <fullName evidence="6">Rieske (2Fe-2S) protein</fullName>
    </submittedName>
</protein>
<proteinExistence type="predicted"/>
<dbReference type="PANTHER" id="PTHR40261">
    <property type="match status" value="1"/>
</dbReference>
<evidence type="ECO:0000259" key="5">
    <source>
        <dbReference type="PROSITE" id="PS51296"/>
    </source>
</evidence>
<evidence type="ECO:0000256" key="1">
    <source>
        <dbReference type="ARBA" id="ARBA00022714"/>
    </source>
</evidence>
<organism evidence="6 7">
    <name type="scientific">Dasania phycosphaerae</name>
    <dbReference type="NCBI Taxonomy" id="2950436"/>
    <lineage>
        <taxon>Bacteria</taxon>
        <taxon>Pseudomonadati</taxon>
        <taxon>Pseudomonadota</taxon>
        <taxon>Gammaproteobacteria</taxon>
        <taxon>Cellvibrionales</taxon>
        <taxon>Spongiibacteraceae</taxon>
        <taxon>Dasania</taxon>
    </lineage>
</organism>
<dbReference type="RefSeq" id="WP_258329808.1">
    <property type="nucleotide sequence ID" value="NZ_JAPTGG010000001.1"/>
</dbReference>
<dbReference type="SUPFAM" id="SSF50022">
    <property type="entry name" value="ISP domain"/>
    <property type="match status" value="1"/>
</dbReference>
<dbReference type="EMBL" id="JAPTGG010000001">
    <property type="protein sequence ID" value="MCZ0863658.1"/>
    <property type="molecule type" value="Genomic_DNA"/>
</dbReference>
<keyword evidence="7" id="KW-1185">Reference proteome</keyword>
<dbReference type="InterPro" id="IPR017941">
    <property type="entry name" value="Rieske_2Fe-2S"/>
</dbReference>
<evidence type="ECO:0000313" key="7">
    <source>
        <dbReference type="Proteomes" id="UP001069090"/>
    </source>
</evidence>
<dbReference type="PROSITE" id="PS51296">
    <property type="entry name" value="RIESKE"/>
    <property type="match status" value="1"/>
</dbReference>
<keyword evidence="3" id="KW-0408">Iron</keyword>
<gene>
    <name evidence="6" type="ORF">O0V09_00500</name>
</gene>
<evidence type="ECO:0000313" key="6">
    <source>
        <dbReference type="EMBL" id="MCZ0863658.1"/>
    </source>
</evidence>
<dbReference type="CDD" id="cd03467">
    <property type="entry name" value="Rieske"/>
    <property type="match status" value="1"/>
</dbReference>
<dbReference type="InterPro" id="IPR036922">
    <property type="entry name" value="Rieske_2Fe-2S_sf"/>
</dbReference>
<keyword evidence="2" id="KW-0479">Metal-binding</keyword>
<dbReference type="Gene3D" id="2.102.10.10">
    <property type="entry name" value="Rieske [2Fe-2S] iron-sulphur domain"/>
    <property type="match status" value="1"/>
</dbReference>
<dbReference type="Pfam" id="PF00355">
    <property type="entry name" value="Rieske"/>
    <property type="match status" value="1"/>
</dbReference>
<evidence type="ECO:0000256" key="3">
    <source>
        <dbReference type="ARBA" id="ARBA00023004"/>
    </source>
</evidence>
<evidence type="ECO:0000256" key="4">
    <source>
        <dbReference type="ARBA" id="ARBA00023014"/>
    </source>
</evidence>
<dbReference type="AlphaFoldDB" id="A0A9J6RH39"/>
<evidence type="ECO:0000256" key="2">
    <source>
        <dbReference type="ARBA" id="ARBA00022723"/>
    </source>
</evidence>
<dbReference type="Proteomes" id="UP001069090">
    <property type="component" value="Unassembled WGS sequence"/>
</dbReference>
<dbReference type="GO" id="GO:0046872">
    <property type="term" value="F:metal ion binding"/>
    <property type="evidence" value="ECO:0007669"/>
    <property type="project" value="UniProtKB-KW"/>
</dbReference>
<reference evidence="6 7" key="1">
    <citation type="submission" date="2022-12" db="EMBL/GenBank/DDBJ databases">
        <title>Dasania phycosphaerae sp. nov., isolated from particulate material of the south coast of Korea.</title>
        <authorList>
            <person name="Jiang Y."/>
        </authorList>
    </citation>
    <scope>NUCLEOTIDE SEQUENCE [LARGE SCALE GENOMIC DNA]</scope>
    <source>
        <strain evidence="6 7">GY-19</strain>
    </source>
</reference>
<sequence length="106" mass="11753">MPKLCHIDDIADDSSKGFELKDGSIFAVKKDGQLFVYKNSCPHLGVELNWQEDQFLDMDNTLIQCSTHGALFLIEDGQCVAGPCMGEYLQPVDYHLEDGVITVSSL</sequence>
<dbReference type="PANTHER" id="PTHR40261:SF1">
    <property type="entry name" value="RIESKE DOMAIN-CONTAINING PROTEIN"/>
    <property type="match status" value="1"/>
</dbReference>
<name>A0A9J6RH39_9GAMM</name>
<dbReference type="GO" id="GO:0051537">
    <property type="term" value="F:2 iron, 2 sulfur cluster binding"/>
    <property type="evidence" value="ECO:0007669"/>
    <property type="project" value="UniProtKB-KW"/>
</dbReference>